<keyword evidence="3" id="KW-1185">Reference proteome</keyword>
<feature type="region of interest" description="Disordered" evidence="1">
    <location>
        <begin position="1"/>
        <end position="21"/>
    </location>
</feature>
<evidence type="ECO:0000313" key="3">
    <source>
        <dbReference type="Proteomes" id="UP001057291"/>
    </source>
</evidence>
<evidence type="ECO:0000313" key="2">
    <source>
        <dbReference type="EMBL" id="GIM46646.1"/>
    </source>
</evidence>
<protein>
    <submittedName>
        <fullName evidence="2">Uncharacterized protein</fullName>
    </submittedName>
</protein>
<comment type="caution">
    <text evidence="2">The sequence shown here is derived from an EMBL/GenBank/DDBJ whole genome shotgun (WGS) entry which is preliminary data.</text>
</comment>
<dbReference type="EMBL" id="BOQE01000001">
    <property type="protein sequence ID" value="GIM46646.1"/>
    <property type="molecule type" value="Genomic_DNA"/>
</dbReference>
<dbReference type="Proteomes" id="UP001057291">
    <property type="component" value="Unassembled WGS sequence"/>
</dbReference>
<organism evidence="2 3">
    <name type="scientific">Collibacillus ludicampi</name>
    <dbReference type="NCBI Taxonomy" id="2771369"/>
    <lineage>
        <taxon>Bacteria</taxon>
        <taxon>Bacillati</taxon>
        <taxon>Bacillota</taxon>
        <taxon>Bacilli</taxon>
        <taxon>Bacillales</taxon>
        <taxon>Alicyclobacillaceae</taxon>
        <taxon>Collibacillus</taxon>
    </lineage>
</organism>
<sequence length="167" mass="19750">MKTYVEDIGERTDSDDLHNHGSQYKISNLENKRNSSLNVQEKSSIEKGPVQKRKWLVYQSDGSLLHEKEVDWVCFSRRGDEELILNGFIPANFSFQGEQDIKENFRLRIFTRVNFSRNPYIDCMYVVYSTYAGSYILIKDVPTLIDFFYRLEHLTELIFPESYVLRI</sequence>
<reference evidence="2" key="1">
    <citation type="journal article" date="2023" name="Int. J. Syst. Evol. Microbiol.">
        <title>Collibacillus ludicampi gen. nov., sp. nov., a new soil bacterium of the family Alicyclobacillaceae.</title>
        <authorList>
            <person name="Jojima T."/>
            <person name="Ioku Y."/>
            <person name="Fukuta Y."/>
            <person name="Shirasaka N."/>
            <person name="Matsumura Y."/>
            <person name="Mori M."/>
        </authorList>
    </citation>
    <scope>NUCLEOTIDE SEQUENCE</scope>
    <source>
        <strain evidence="2">TP075</strain>
    </source>
</reference>
<accession>A0AAV4LFY9</accession>
<dbReference type="AlphaFoldDB" id="A0AAV4LFY9"/>
<feature type="compositionally biased region" description="Basic and acidic residues" evidence="1">
    <location>
        <begin position="1"/>
        <end position="19"/>
    </location>
</feature>
<gene>
    <name evidence="2" type="ORF">DNHGIG_21950</name>
</gene>
<proteinExistence type="predicted"/>
<dbReference type="RefSeq" id="WP_282199715.1">
    <property type="nucleotide sequence ID" value="NZ_BOQE01000001.1"/>
</dbReference>
<name>A0AAV4LFY9_9BACL</name>
<evidence type="ECO:0000256" key="1">
    <source>
        <dbReference type="SAM" id="MobiDB-lite"/>
    </source>
</evidence>